<sequence length="99" mass="11233">MLWGRRAREEREGRMIFPLWKGGYSHSEGWISEGQEYQLEGTSDTSSGSFQTLSPHLFLQKPLLEYVLPTSHFLHQRSLKLWGVGGVKITAGPIAAWNC</sequence>
<name>A0ABN8ZUH7_RANTA</name>
<proteinExistence type="predicted"/>
<evidence type="ECO:0000313" key="1">
    <source>
        <dbReference type="EMBL" id="CAI9175394.1"/>
    </source>
</evidence>
<dbReference type="EMBL" id="OX459941">
    <property type="protein sequence ID" value="CAI9175394.1"/>
    <property type="molecule type" value="Genomic_DNA"/>
</dbReference>
<organism evidence="1 2">
    <name type="scientific">Rangifer tarandus platyrhynchus</name>
    <name type="common">Svalbard reindeer</name>
    <dbReference type="NCBI Taxonomy" id="3082113"/>
    <lineage>
        <taxon>Eukaryota</taxon>
        <taxon>Metazoa</taxon>
        <taxon>Chordata</taxon>
        <taxon>Craniata</taxon>
        <taxon>Vertebrata</taxon>
        <taxon>Euteleostomi</taxon>
        <taxon>Mammalia</taxon>
        <taxon>Eutheria</taxon>
        <taxon>Laurasiatheria</taxon>
        <taxon>Artiodactyla</taxon>
        <taxon>Ruminantia</taxon>
        <taxon>Pecora</taxon>
        <taxon>Cervidae</taxon>
        <taxon>Odocoileinae</taxon>
        <taxon>Rangifer</taxon>
    </lineage>
</organism>
<protein>
    <submittedName>
        <fullName evidence="1">Uncharacterized protein</fullName>
    </submittedName>
</protein>
<accession>A0ABN8ZUH7</accession>
<dbReference type="Proteomes" id="UP001176941">
    <property type="component" value="Chromosome 5"/>
</dbReference>
<keyword evidence="2" id="KW-1185">Reference proteome</keyword>
<gene>
    <name evidence="1" type="ORF">MRATA1EN1_LOCUS24356</name>
</gene>
<evidence type="ECO:0000313" key="2">
    <source>
        <dbReference type="Proteomes" id="UP001176941"/>
    </source>
</evidence>
<reference evidence="1" key="1">
    <citation type="submission" date="2023-04" db="EMBL/GenBank/DDBJ databases">
        <authorList>
            <consortium name="ELIXIR-Norway"/>
        </authorList>
    </citation>
    <scope>NUCLEOTIDE SEQUENCE [LARGE SCALE GENOMIC DNA]</scope>
</reference>